<accession>A0A1B0AV19</accession>
<dbReference type="EMBL" id="JXJN01003874">
    <property type="status" value="NOT_ANNOTATED_CDS"/>
    <property type="molecule type" value="Genomic_DNA"/>
</dbReference>
<name>A0A1B0AV19_9MUSC</name>
<proteinExistence type="predicted"/>
<evidence type="ECO:0000313" key="2">
    <source>
        <dbReference type="Proteomes" id="UP000092460"/>
    </source>
</evidence>
<reference evidence="1" key="2">
    <citation type="submission" date="2020-05" db="UniProtKB">
        <authorList>
            <consortium name="EnsemblMetazoa"/>
        </authorList>
    </citation>
    <scope>IDENTIFICATION</scope>
    <source>
        <strain evidence="1">IAEA</strain>
    </source>
</reference>
<sequence length="84" mass="9860">MFWNCMHILVYMIIKLTVYGRSAFYICIISSHTFINIDPVGNEEAILPELFSKFKTIENSKTNSQVNKIVMKVWREENDNRGTQ</sequence>
<protein>
    <submittedName>
        <fullName evidence="1">Uncharacterized protein</fullName>
    </submittedName>
</protein>
<dbReference type="VEuPathDB" id="VectorBase:GPPI009633"/>
<evidence type="ECO:0000313" key="1">
    <source>
        <dbReference type="EnsemblMetazoa" id="GPPI009633-PA"/>
    </source>
</evidence>
<dbReference type="EnsemblMetazoa" id="GPPI009633-RA">
    <property type="protein sequence ID" value="GPPI009633-PA"/>
    <property type="gene ID" value="GPPI009633"/>
</dbReference>
<keyword evidence="2" id="KW-1185">Reference proteome</keyword>
<dbReference type="Proteomes" id="UP000092460">
    <property type="component" value="Unassembled WGS sequence"/>
</dbReference>
<dbReference type="EMBL" id="JXJN01003875">
    <property type="status" value="NOT_ANNOTATED_CDS"/>
    <property type="molecule type" value="Genomic_DNA"/>
</dbReference>
<organism evidence="1 2">
    <name type="scientific">Glossina palpalis gambiensis</name>
    <dbReference type="NCBI Taxonomy" id="67801"/>
    <lineage>
        <taxon>Eukaryota</taxon>
        <taxon>Metazoa</taxon>
        <taxon>Ecdysozoa</taxon>
        <taxon>Arthropoda</taxon>
        <taxon>Hexapoda</taxon>
        <taxon>Insecta</taxon>
        <taxon>Pterygota</taxon>
        <taxon>Neoptera</taxon>
        <taxon>Endopterygota</taxon>
        <taxon>Diptera</taxon>
        <taxon>Brachycera</taxon>
        <taxon>Muscomorpha</taxon>
        <taxon>Hippoboscoidea</taxon>
        <taxon>Glossinidae</taxon>
        <taxon>Glossina</taxon>
    </lineage>
</organism>
<dbReference type="AlphaFoldDB" id="A0A1B0AV19"/>
<reference evidence="2" key="1">
    <citation type="submission" date="2015-01" db="EMBL/GenBank/DDBJ databases">
        <authorList>
            <person name="Aksoy S."/>
            <person name="Warren W."/>
            <person name="Wilson R.K."/>
        </authorList>
    </citation>
    <scope>NUCLEOTIDE SEQUENCE [LARGE SCALE GENOMIC DNA]</scope>
    <source>
        <strain evidence="2">IAEA</strain>
    </source>
</reference>